<dbReference type="Proteomes" id="UP000692954">
    <property type="component" value="Unassembled WGS sequence"/>
</dbReference>
<dbReference type="PANTHER" id="PTHR38566:SF1">
    <property type="entry name" value="CHROMOSOME UNDETERMINED SCAFFOLD_18, WHOLE GENOME SHOTGUN SEQUENCE"/>
    <property type="match status" value="1"/>
</dbReference>
<evidence type="ECO:0000313" key="2">
    <source>
        <dbReference type="EMBL" id="CAD8081789.1"/>
    </source>
</evidence>
<comment type="caution">
    <text evidence="2">The sequence shown here is derived from an EMBL/GenBank/DDBJ whole genome shotgun (WGS) entry which is preliminary data.</text>
</comment>
<accession>A0A8S1MQE1</accession>
<evidence type="ECO:0000313" key="3">
    <source>
        <dbReference type="Proteomes" id="UP000692954"/>
    </source>
</evidence>
<feature type="compositionally biased region" description="Polar residues" evidence="1">
    <location>
        <begin position="12"/>
        <end position="21"/>
    </location>
</feature>
<dbReference type="OrthoDB" id="340359at2759"/>
<dbReference type="EMBL" id="CAJJDN010000042">
    <property type="protein sequence ID" value="CAD8081789.1"/>
    <property type="molecule type" value="Genomic_DNA"/>
</dbReference>
<feature type="region of interest" description="Disordered" evidence="1">
    <location>
        <begin position="1"/>
        <end position="21"/>
    </location>
</feature>
<keyword evidence="3" id="KW-1185">Reference proteome</keyword>
<dbReference type="AlphaFoldDB" id="A0A8S1MQE1"/>
<protein>
    <submittedName>
        <fullName evidence="2">Uncharacterized protein</fullName>
    </submittedName>
</protein>
<dbReference type="PANTHER" id="PTHR38566">
    <property type="entry name" value="RNA_LIG_T4_1 DOMAIN-CONTAINING PROTEIN"/>
    <property type="match status" value="1"/>
</dbReference>
<feature type="compositionally biased region" description="Basic and acidic residues" evidence="1">
    <location>
        <begin position="1"/>
        <end position="10"/>
    </location>
</feature>
<evidence type="ECO:0000256" key="1">
    <source>
        <dbReference type="SAM" id="MobiDB-lite"/>
    </source>
</evidence>
<gene>
    <name evidence="2" type="ORF">PSON_ATCC_30995.1.T0420220</name>
</gene>
<reference evidence="2" key="1">
    <citation type="submission" date="2021-01" db="EMBL/GenBank/DDBJ databases">
        <authorList>
            <consortium name="Genoscope - CEA"/>
            <person name="William W."/>
        </authorList>
    </citation>
    <scope>NUCLEOTIDE SEQUENCE</scope>
</reference>
<organism evidence="2 3">
    <name type="scientific">Paramecium sonneborni</name>
    <dbReference type="NCBI Taxonomy" id="65129"/>
    <lineage>
        <taxon>Eukaryota</taxon>
        <taxon>Sar</taxon>
        <taxon>Alveolata</taxon>
        <taxon>Ciliophora</taxon>
        <taxon>Intramacronucleata</taxon>
        <taxon>Oligohymenophorea</taxon>
        <taxon>Peniculida</taxon>
        <taxon>Parameciidae</taxon>
        <taxon>Paramecium</taxon>
    </lineage>
</organism>
<sequence length="308" mass="37282">MQNKKNDIPFHKQQSYPNINPKNNQQEEIYLEELITYSKKANTTIFLKEYQLNQAKNIYFIIRILLKGKDEQKLFETYPDLIFLLRRGLTILYLDNNYSILRKGLPKFYDFQSEKVKNENQFLRKNQLHKAYQSLKQKIPVTIVQQQQENGDNFQISFSSILQTWVISSKNDSIFCKNYEDYLQNCPNKDIDYQENFPWLIAKIWFSQMIDKNVEQLQKDLTDFTFVGEFVHNSFFIHIIEYQQPALIFFALINNHVILNYFFCKEIFVAIHNKQNIWRINIIFILQKQNIYMQINKLYQIITYTEYM</sequence>
<proteinExistence type="predicted"/>
<name>A0A8S1MQE1_9CILI</name>